<keyword evidence="6" id="KW-1185">Reference proteome</keyword>
<evidence type="ECO:0000256" key="1">
    <source>
        <dbReference type="SAM" id="MobiDB-lite"/>
    </source>
</evidence>
<dbReference type="EMBL" id="CP033116">
    <property type="protein sequence ID" value="QFY56268.1"/>
    <property type="molecule type" value="Genomic_DNA"/>
</dbReference>
<evidence type="ECO:0000313" key="5">
    <source>
        <dbReference type="Proteomes" id="UP000243750"/>
    </source>
</evidence>
<feature type="signal peptide" evidence="2">
    <location>
        <begin position="1"/>
        <end position="28"/>
    </location>
</feature>
<dbReference type="EMBL" id="NWMT01000088">
    <property type="protein sequence ID" value="PCC99870.1"/>
    <property type="molecule type" value="Genomic_DNA"/>
</dbReference>
<organism evidence="3 5">
    <name type="scientific">Halopseudomonas pelagia</name>
    <dbReference type="NCBI Taxonomy" id="553151"/>
    <lineage>
        <taxon>Bacteria</taxon>
        <taxon>Pseudomonadati</taxon>
        <taxon>Pseudomonadota</taxon>
        <taxon>Gammaproteobacteria</taxon>
        <taxon>Pseudomonadales</taxon>
        <taxon>Pseudomonadaceae</taxon>
        <taxon>Halopseudomonas</taxon>
    </lineage>
</organism>
<reference evidence="3 5" key="1">
    <citation type="submission" date="2017-09" db="EMBL/GenBank/DDBJ databases">
        <title>Bacterial and phytoplankton interrelationship in Kongsfjorden, an Arctic fjord.</title>
        <authorList>
            <person name="Sinha R."/>
            <person name="Krishnan K."/>
        </authorList>
    </citation>
    <scope>NUCLEOTIDE SEQUENCE [LARGE SCALE GENOMIC DNA]</scope>
    <source>
        <strain evidence="3 5">58</strain>
    </source>
</reference>
<dbReference type="RefSeq" id="WP_096346199.1">
    <property type="nucleotide sequence ID" value="NZ_CP033116.1"/>
</dbReference>
<evidence type="ECO:0000313" key="6">
    <source>
        <dbReference type="Proteomes" id="UP000344571"/>
    </source>
</evidence>
<evidence type="ECO:0000313" key="3">
    <source>
        <dbReference type="EMBL" id="PCC99870.1"/>
    </source>
</evidence>
<evidence type="ECO:0000256" key="2">
    <source>
        <dbReference type="SAM" id="SignalP"/>
    </source>
</evidence>
<dbReference type="Proteomes" id="UP000344571">
    <property type="component" value="Chromosome"/>
</dbReference>
<sequence>MKIPTASKVLHISALSLVLGLASGYASANDPSKERADNGAQKSQMEREADSHQNGTHTPPRDPDLESTTRSGDETQPGADDTEPAGTDATRSVPGAPEAGTDPATEPGQDAN</sequence>
<protein>
    <submittedName>
        <fullName evidence="3">Uncharacterized protein</fullName>
    </submittedName>
</protein>
<keyword evidence="2" id="KW-0732">Signal</keyword>
<feature type="region of interest" description="Disordered" evidence="1">
    <location>
        <begin position="25"/>
        <end position="112"/>
    </location>
</feature>
<accession>A0AA91Z6S6</accession>
<dbReference type="Proteomes" id="UP000243750">
    <property type="component" value="Unassembled WGS sequence"/>
</dbReference>
<dbReference type="AlphaFoldDB" id="A0AA91Z6S6"/>
<evidence type="ECO:0000313" key="4">
    <source>
        <dbReference type="EMBL" id="QFY56268.1"/>
    </source>
</evidence>
<feature type="chain" id="PRO_5041722346" evidence="2">
    <location>
        <begin position="29"/>
        <end position="112"/>
    </location>
</feature>
<name>A0AA91Z6S6_9GAMM</name>
<gene>
    <name evidence="3" type="ORF">CO192_08610</name>
    <name evidence="4" type="ORF">EAO82_07785</name>
</gene>
<proteinExistence type="predicted"/>
<reference evidence="4 6" key="2">
    <citation type="submission" date="2018-10" db="EMBL/GenBank/DDBJ databases">
        <title>Complete genome sequence of Pseudomonas pelagia strain Kongs-67.</title>
        <authorList>
            <person name="Sinha R.K."/>
            <person name="Krishnan K."/>
        </authorList>
    </citation>
    <scope>NUCLEOTIDE SEQUENCE [LARGE SCALE GENOMIC DNA]</scope>
    <source>
        <strain evidence="4 6">Kongs-67</strain>
    </source>
</reference>